<dbReference type="RefSeq" id="WP_343778081.1">
    <property type="nucleotide sequence ID" value="NZ_BAAADQ010000006.1"/>
</dbReference>
<evidence type="ECO:0000313" key="6">
    <source>
        <dbReference type="Proteomes" id="UP001501425"/>
    </source>
</evidence>
<dbReference type="Pfam" id="PF00004">
    <property type="entry name" value="AAA"/>
    <property type="match status" value="1"/>
</dbReference>
<evidence type="ECO:0000256" key="2">
    <source>
        <dbReference type="SAM" id="MobiDB-lite"/>
    </source>
</evidence>
<keyword evidence="1 4" id="KW-0067">ATP-binding</keyword>
<keyword evidence="7" id="KW-1185">Reference proteome</keyword>
<accession>A0AAV3SSG4</accession>
<dbReference type="EMBL" id="JBEDNW010000008">
    <property type="protein sequence ID" value="MEZ3168392.1"/>
    <property type="molecule type" value="Genomic_DNA"/>
</dbReference>
<sequence>MRYDAHEVDRLNSRYTTELNKAEDAADGNHPTKAAEHYRNAADAKEAIAHERGMTVPERVHELREIADRAEKGDAVIRSDQASYDHGRPNANDRGGPNGDRDEPSEFREVIESFIVDADVTWEDIGGLSDTKQRLRQTLALGAVGNKPAAVKAAQSTLMFGPPGTGKTLLAKAVATETDATFFNVKLGSLLSKWYGQSSQKIINLFEVARELSPSVIFLDEIDAVTTSRGGGGSDNASRRVLGTLLSELSELRDDDSFTYVIGATNTPWDLDFAIRRRFDNRQLVPLPDQRACQEIVEVHTVNGGVSFTGAPTDHLPDDAAVELSSVSTVTGAIGMGAHQRGFTGSDIEALAGEIIANMVHRTNPDLAEQADRSLTALQDESLETTPIEPAETRAAFETISPSLSAQDIERFHEWDEQYGTG</sequence>
<name>A0AAV3SSG4_9EURY</name>
<dbReference type="SUPFAM" id="SSF52540">
    <property type="entry name" value="P-loop containing nucleoside triphosphate hydrolases"/>
    <property type="match status" value="1"/>
</dbReference>
<feature type="domain" description="AAA+ ATPase" evidence="3">
    <location>
        <begin position="153"/>
        <end position="289"/>
    </location>
</feature>
<dbReference type="GO" id="GO:0016887">
    <property type="term" value="F:ATP hydrolysis activity"/>
    <property type="evidence" value="ECO:0007669"/>
    <property type="project" value="InterPro"/>
</dbReference>
<proteinExistence type="inferred from homology"/>
<dbReference type="Proteomes" id="UP001567571">
    <property type="component" value="Unassembled WGS sequence"/>
</dbReference>
<dbReference type="SMART" id="SM00382">
    <property type="entry name" value="AAA"/>
    <property type="match status" value="1"/>
</dbReference>
<evidence type="ECO:0000313" key="4">
    <source>
        <dbReference type="EMBL" id="GAA0541594.1"/>
    </source>
</evidence>
<dbReference type="PANTHER" id="PTHR23074:SF83">
    <property type="entry name" value="VACUOLAR PROTEIN SORTING-ASSOCIATED PROTEIN 4A"/>
    <property type="match status" value="1"/>
</dbReference>
<dbReference type="InterPro" id="IPR050304">
    <property type="entry name" value="MT-severing_AAA_ATPase"/>
</dbReference>
<dbReference type="GO" id="GO:0005524">
    <property type="term" value="F:ATP binding"/>
    <property type="evidence" value="ECO:0007669"/>
    <property type="project" value="UniProtKB-KW"/>
</dbReference>
<gene>
    <name evidence="5" type="ORF">ABNG02_13765</name>
    <name evidence="4" type="ORF">GCM10008994_15860</name>
</gene>
<comment type="similarity">
    <text evidence="1">Belongs to the AAA ATPase family.</text>
</comment>
<protein>
    <submittedName>
        <fullName evidence="4">ATP-binding protein</fullName>
    </submittedName>
</protein>
<feature type="compositionally biased region" description="Basic and acidic residues" evidence="2">
    <location>
        <begin position="71"/>
        <end position="88"/>
    </location>
</feature>
<dbReference type="Gene3D" id="1.10.8.60">
    <property type="match status" value="1"/>
</dbReference>
<organism evidence="4 6">
    <name type="scientific">Halorubrum ejinorense</name>
    <dbReference type="NCBI Taxonomy" id="425309"/>
    <lineage>
        <taxon>Archaea</taxon>
        <taxon>Methanobacteriati</taxon>
        <taxon>Methanobacteriota</taxon>
        <taxon>Stenosarchaea group</taxon>
        <taxon>Halobacteria</taxon>
        <taxon>Halobacteriales</taxon>
        <taxon>Haloferacaceae</taxon>
        <taxon>Halorubrum</taxon>
    </lineage>
</organism>
<reference evidence="4" key="2">
    <citation type="submission" date="2023-12" db="EMBL/GenBank/DDBJ databases">
        <authorList>
            <person name="Sun Q."/>
            <person name="Inoue M."/>
        </authorList>
    </citation>
    <scope>NUCLEOTIDE SEQUENCE</scope>
    <source>
        <strain evidence="4">JCM 14265</strain>
    </source>
</reference>
<keyword evidence="1" id="KW-0547">Nucleotide-binding</keyword>
<evidence type="ECO:0000313" key="7">
    <source>
        <dbReference type="Proteomes" id="UP001567571"/>
    </source>
</evidence>
<evidence type="ECO:0000259" key="3">
    <source>
        <dbReference type="SMART" id="SM00382"/>
    </source>
</evidence>
<dbReference type="InterPro" id="IPR027417">
    <property type="entry name" value="P-loop_NTPase"/>
</dbReference>
<reference evidence="5 7" key="3">
    <citation type="submission" date="2024-06" db="EMBL/GenBank/DDBJ databases">
        <title>Halorubrum miltondacostae sp. nov., a potential PHA producer isolated from an inland solar saltern in Rio Maior, Portugal.</title>
        <authorList>
            <person name="Albuquerque L."/>
            <person name="Viver T."/>
            <person name="Barroso C."/>
            <person name="Claudino R."/>
            <person name="Galvan M."/>
            <person name="Simoes G."/>
            <person name="Lobo Da Cunha A."/>
            <person name="Egas C."/>
        </authorList>
    </citation>
    <scope>NUCLEOTIDE SEQUENCE [LARGE SCALE GENOMIC DNA]</scope>
    <source>
        <strain evidence="5 7">DSM 18646</strain>
    </source>
</reference>
<dbReference type="AlphaFoldDB" id="A0AAV3SSG4"/>
<dbReference type="PANTHER" id="PTHR23074">
    <property type="entry name" value="AAA DOMAIN-CONTAINING"/>
    <property type="match status" value="1"/>
</dbReference>
<dbReference type="InterPro" id="IPR003960">
    <property type="entry name" value="ATPase_AAA_CS"/>
</dbReference>
<evidence type="ECO:0000256" key="1">
    <source>
        <dbReference type="RuleBase" id="RU003651"/>
    </source>
</evidence>
<evidence type="ECO:0000313" key="5">
    <source>
        <dbReference type="EMBL" id="MEZ3168392.1"/>
    </source>
</evidence>
<reference evidence="4" key="1">
    <citation type="journal article" date="2014" name="Int. J. Syst. Evol. Microbiol.">
        <title>Complete genome sequence of Corynebacterium casei LMG S-19264T (=DSM 44701T), isolated from a smear-ripened cheese.</title>
        <authorList>
            <consortium name="US DOE Joint Genome Institute (JGI-PGF)"/>
            <person name="Walter F."/>
            <person name="Albersmeier A."/>
            <person name="Kalinowski J."/>
            <person name="Ruckert C."/>
        </authorList>
    </citation>
    <scope>NUCLEOTIDE SEQUENCE</scope>
    <source>
        <strain evidence="4">JCM 14265</strain>
    </source>
</reference>
<dbReference type="InterPro" id="IPR003959">
    <property type="entry name" value="ATPase_AAA_core"/>
</dbReference>
<dbReference type="InterPro" id="IPR003593">
    <property type="entry name" value="AAA+_ATPase"/>
</dbReference>
<dbReference type="PROSITE" id="PS00674">
    <property type="entry name" value="AAA"/>
    <property type="match status" value="1"/>
</dbReference>
<dbReference type="Proteomes" id="UP001501425">
    <property type="component" value="Unassembled WGS sequence"/>
</dbReference>
<dbReference type="Gene3D" id="3.40.50.300">
    <property type="entry name" value="P-loop containing nucleotide triphosphate hydrolases"/>
    <property type="match status" value="1"/>
</dbReference>
<comment type="caution">
    <text evidence="4">The sequence shown here is derived from an EMBL/GenBank/DDBJ whole genome shotgun (WGS) entry which is preliminary data.</text>
</comment>
<feature type="region of interest" description="Disordered" evidence="2">
    <location>
        <begin position="71"/>
        <end position="104"/>
    </location>
</feature>
<dbReference type="EMBL" id="BAAADQ010000006">
    <property type="protein sequence ID" value="GAA0541594.1"/>
    <property type="molecule type" value="Genomic_DNA"/>
</dbReference>